<protein>
    <submittedName>
        <fullName evidence="1">DUF1573 domain-containing protein</fullName>
    </submittedName>
</protein>
<keyword evidence="2" id="KW-1185">Reference proteome</keyword>
<dbReference type="PANTHER" id="PTHR37833:SF1">
    <property type="entry name" value="SIGNAL PEPTIDE PROTEIN"/>
    <property type="match status" value="1"/>
</dbReference>
<accession>A0ABT5H3W7</accession>
<proteinExistence type="predicted"/>
<reference evidence="1 2" key="1">
    <citation type="submission" date="2023-01" db="EMBL/GenBank/DDBJ databases">
        <title>Exploring GABA producing Bacteroides strains toward improving mental health.</title>
        <authorList>
            <person name="Yousuf B."/>
            <person name="Bouhlel N.E."/>
            <person name="Mottawea W."/>
            <person name="Hammami R."/>
        </authorList>
    </citation>
    <scope>NUCLEOTIDE SEQUENCE [LARGE SCALE GENOMIC DNA]</scope>
    <source>
        <strain evidence="1 2">UO.H1054</strain>
    </source>
</reference>
<gene>
    <name evidence="1" type="ORF">PQG98_02160</name>
</gene>
<sequence length="288" mass="33290">MKSVNFILLLLLLISCSNRNDSDITSFLKEWEQKEILFPKNMYFTTMLEDTIYYNLDSEYKILTYVDSIGCTSCKLQLPAWDMLIKEMDSLYVGKMNFIFVFSPHRVKDIRHAILTSNFNYPVCVDDQDSIIKLNKFPSDSRLHTFLLDKNNKVIAIGNPVYNPKIKELYLKIILGNNYLLSCDKRLETSAGFDRQSLNMGEFDWKQEQISEVLLNNLGEGLLVINNISTSCGCISVEYSKEPIRPHENITIKVKYKADHLERFNKTITVHCNTEDSPLKLRITGNAK</sequence>
<dbReference type="Gene3D" id="3.40.30.10">
    <property type="entry name" value="Glutaredoxin"/>
    <property type="match status" value="1"/>
</dbReference>
<dbReference type="InterPro" id="IPR013783">
    <property type="entry name" value="Ig-like_fold"/>
</dbReference>
<name>A0ABT5H3W7_9BACE</name>
<dbReference type="RefSeq" id="WP_272719549.1">
    <property type="nucleotide sequence ID" value="NZ_JAQPYS010000013.1"/>
</dbReference>
<organism evidence="1 2">
    <name type="scientific">Bacteroides zhangwenhongii</name>
    <dbReference type="NCBI Taxonomy" id="2650157"/>
    <lineage>
        <taxon>Bacteria</taxon>
        <taxon>Pseudomonadati</taxon>
        <taxon>Bacteroidota</taxon>
        <taxon>Bacteroidia</taxon>
        <taxon>Bacteroidales</taxon>
        <taxon>Bacteroidaceae</taxon>
        <taxon>Bacteroides</taxon>
    </lineage>
</organism>
<dbReference type="Proteomes" id="UP001215398">
    <property type="component" value="Unassembled WGS sequence"/>
</dbReference>
<evidence type="ECO:0000313" key="1">
    <source>
        <dbReference type="EMBL" id="MDC7135150.1"/>
    </source>
</evidence>
<dbReference type="PROSITE" id="PS51257">
    <property type="entry name" value="PROKAR_LIPOPROTEIN"/>
    <property type="match status" value="1"/>
</dbReference>
<dbReference type="Pfam" id="PF07610">
    <property type="entry name" value="DUF1573"/>
    <property type="match status" value="1"/>
</dbReference>
<dbReference type="InterPro" id="IPR011467">
    <property type="entry name" value="DUF1573"/>
</dbReference>
<dbReference type="Gene3D" id="2.60.40.10">
    <property type="entry name" value="Immunoglobulins"/>
    <property type="match status" value="1"/>
</dbReference>
<comment type="caution">
    <text evidence="1">The sequence shown here is derived from an EMBL/GenBank/DDBJ whole genome shotgun (WGS) entry which is preliminary data.</text>
</comment>
<dbReference type="PANTHER" id="PTHR37833">
    <property type="entry name" value="LIPOPROTEIN-RELATED"/>
    <property type="match status" value="1"/>
</dbReference>
<dbReference type="EMBL" id="JAQPYS010000013">
    <property type="protein sequence ID" value="MDC7135150.1"/>
    <property type="molecule type" value="Genomic_DNA"/>
</dbReference>
<evidence type="ECO:0000313" key="2">
    <source>
        <dbReference type="Proteomes" id="UP001215398"/>
    </source>
</evidence>